<dbReference type="AlphaFoldDB" id="A0A138ZW94"/>
<dbReference type="PROSITE" id="PS50271">
    <property type="entry name" value="ZF_UBP"/>
    <property type="match status" value="1"/>
</dbReference>
<dbReference type="GO" id="GO:0008270">
    <property type="term" value="F:zinc ion binding"/>
    <property type="evidence" value="ECO:0007669"/>
    <property type="project" value="UniProtKB-KW"/>
</dbReference>
<feature type="region of interest" description="Disordered" evidence="2">
    <location>
        <begin position="157"/>
        <end position="184"/>
    </location>
</feature>
<dbReference type="EMBL" id="KQ966009">
    <property type="protein sequence ID" value="KXS08778.1"/>
    <property type="molecule type" value="Genomic_DNA"/>
</dbReference>
<evidence type="ECO:0000256" key="1">
    <source>
        <dbReference type="PROSITE-ProRule" id="PRU00502"/>
    </source>
</evidence>
<dbReference type="Pfam" id="PF02148">
    <property type="entry name" value="zf-UBP"/>
    <property type="match status" value="1"/>
</dbReference>
<dbReference type="Gene3D" id="3.30.40.10">
    <property type="entry name" value="Zinc/RING finger domain, C3HC4 (zinc finger)"/>
    <property type="match status" value="1"/>
</dbReference>
<keyword evidence="1" id="KW-0862">Zinc</keyword>
<gene>
    <name evidence="4" type="ORF">M427DRAFT_76193</name>
</gene>
<dbReference type="OrthoDB" id="424012at2759"/>
<reference evidence="4 5" key="1">
    <citation type="journal article" date="2015" name="Genome Biol. Evol.">
        <title>Phylogenomic analyses indicate that early fungi evolved digesting cell walls of algal ancestors of land plants.</title>
        <authorList>
            <person name="Chang Y."/>
            <person name="Wang S."/>
            <person name="Sekimoto S."/>
            <person name="Aerts A.L."/>
            <person name="Choi C."/>
            <person name="Clum A."/>
            <person name="LaButti K.M."/>
            <person name="Lindquist E.A."/>
            <person name="Yee Ngan C."/>
            <person name="Ohm R.A."/>
            <person name="Salamov A.A."/>
            <person name="Grigoriev I.V."/>
            <person name="Spatafora J.W."/>
            <person name="Berbee M.L."/>
        </authorList>
    </citation>
    <scope>NUCLEOTIDE SEQUENCE [LARGE SCALE GENOMIC DNA]</scope>
    <source>
        <strain evidence="4 5">JEL478</strain>
    </source>
</reference>
<evidence type="ECO:0000313" key="4">
    <source>
        <dbReference type="EMBL" id="KXS08778.1"/>
    </source>
</evidence>
<feature type="domain" description="UBP-type" evidence="3">
    <location>
        <begin position="15"/>
        <end position="150"/>
    </location>
</feature>
<keyword evidence="1" id="KW-0863">Zinc-finger</keyword>
<dbReference type="STRING" id="1344416.A0A138ZW94"/>
<sequence length="184" mass="19666">MSDEDDQWFNIVPKLNCPHVHDAVFLRDSVSIALDVPCSVCTDTSENWICLSCYDVFCSRYVNSHMLSHFESSKLCGSSLSAASTSGSSGSATTATASTATADQTGHPHCVAASFTDLSFWCFECGEYIESDVLRPFHTALHVAKFDVLPGSDISTGGGPSLGANTGTDVPRDKVDGKRKARDT</sequence>
<evidence type="ECO:0000259" key="3">
    <source>
        <dbReference type="PROSITE" id="PS50271"/>
    </source>
</evidence>
<dbReference type="InterPro" id="IPR013083">
    <property type="entry name" value="Znf_RING/FYVE/PHD"/>
</dbReference>
<dbReference type="PANTHER" id="PTHR47665">
    <property type="entry name" value="HISTONE DEACETYLASE-LIKE PROTEIN"/>
    <property type="match status" value="1"/>
</dbReference>
<evidence type="ECO:0000256" key="2">
    <source>
        <dbReference type="SAM" id="MobiDB-lite"/>
    </source>
</evidence>
<proteinExistence type="predicted"/>
<accession>A0A138ZW94</accession>
<dbReference type="InterPro" id="IPR001607">
    <property type="entry name" value="Znf_UBP"/>
</dbReference>
<feature type="compositionally biased region" description="Basic and acidic residues" evidence="2">
    <location>
        <begin position="170"/>
        <end position="184"/>
    </location>
</feature>
<dbReference type="SMART" id="SM00290">
    <property type="entry name" value="ZnF_UBP"/>
    <property type="match status" value="1"/>
</dbReference>
<keyword evidence="5" id="KW-1185">Reference proteome</keyword>
<dbReference type="Proteomes" id="UP000070544">
    <property type="component" value="Unassembled WGS sequence"/>
</dbReference>
<dbReference type="PANTHER" id="PTHR47665:SF1">
    <property type="entry name" value="HISTONE DEACETYLASE-LIKE PROTEIN"/>
    <property type="match status" value="1"/>
</dbReference>
<organism evidence="4 5">
    <name type="scientific">Gonapodya prolifera (strain JEL478)</name>
    <name type="common">Monoblepharis prolifera</name>
    <dbReference type="NCBI Taxonomy" id="1344416"/>
    <lineage>
        <taxon>Eukaryota</taxon>
        <taxon>Fungi</taxon>
        <taxon>Fungi incertae sedis</taxon>
        <taxon>Chytridiomycota</taxon>
        <taxon>Chytridiomycota incertae sedis</taxon>
        <taxon>Monoblepharidomycetes</taxon>
        <taxon>Monoblepharidales</taxon>
        <taxon>Gonapodyaceae</taxon>
        <taxon>Gonapodya</taxon>
    </lineage>
</organism>
<keyword evidence="1" id="KW-0479">Metal-binding</keyword>
<dbReference type="SUPFAM" id="SSF57850">
    <property type="entry name" value="RING/U-box"/>
    <property type="match status" value="1"/>
</dbReference>
<name>A0A138ZW94_GONPJ</name>
<evidence type="ECO:0000313" key="5">
    <source>
        <dbReference type="Proteomes" id="UP000070544"/>
    </source>
</evidence>
<protein>
    <recommendedName>
        <fullName evidence="3">UBP-type domain-containing protein</fullName>
    </recommendedName>
</protein>